<dbReference type="InterPro" id="IPR006260">
    <property type="entry name" value="TonB/TolA_C"/>
</dbReference>
<feature type="region of interest" description="Disordered" evidence="5">
    <location>
        <begin position="50"/>
        <end position="97"/>
    </location>
</feature>
<feature type="region of interest" description="Disordered" evidence="5">
    <location>
        <begin position="111"/>
        <end position="156"/>
    </location>
</feature>
<dbReference type="RefSeq" id="WP_343793591.1">
    <property type="nucleotide sequence ID" value="NZ_BAAAGA010000005.1"/>
</dbReference>
<evidence type="ECO:0000313" key="7">
    <source>
        <dbReference type="EMBL" id="GAA0624781.1"/>
    </source>
</evidence>
<sequence>MSLSTPRLAVATAVGVGHIGLGVFLSSTAPPEISGGAPVIQLTLEPIARFDGDGGADSDVATAAETAGSGGGSTQPSQPRAELRVRTPQPSPLSAAVTPAPTVEIAAAQTSTLAPSPAPPGKGPSQGPADGSRTIAGGERNSRAGQTGRGGGQTLGAAAAPLEDRYGAEVIAWIERHKRHPGGRAGGIVHVSFVLDRRGRLRASRIVNGSGVPSLDQVALSQLHAMQPFPTPPPGTTWSRRDFDVAIDYRLR</sequence>
<feature type="domain" description="TonB C-terminal" evidence="6">
    <location>
        <begin position="161"/>
        <end position="252"/>
    </location>
</feature>
<evidence type="ECO:0000256" key="3">
    <source>
        <dbReference type="ARBA" id="ARBA00022989"/>
    </source>
</evidence>
<dbReference type="NCBIfam" id="TIGR01352">
    <property type="entry name" value="tonB_Cterm"/>
    <property type="match status" value="1"/>
</dbReference>
<name>A0ABP3S3A5_9CAUL</name>
<dbReference type="EMBL" id="BAAAGA010000005">
    <property type="protein sequence ID" value="GAA0624781.1"/>
    <property type="molecule type" value="Genomic_DNA"/>
</dbReference>
<evidence type="ECO:0000313" key="8">
    <source>
        <dbReference type="Proteomes" id="UP001501352"/>
    </source>
</evidence>
<evidence type="ECO:0000259" key="6">
    <source>
        <dbReference type="PROSITE" id="PS52015"/>
    </source>
</evidence>
<gene>
    <name evidence="7" type="ORF">GCM10009422_21510</name>
</gene>
<dbReference type="Pfam" id="PF13103">
    <property type="entry name" value="TonB_2"/>
    <property type="match status" value="1"/>
</dbReference>
<evidence type="ECO:0000256" key="5">
    <source>
        <dbReference type="SAM" id="MobiDB-lite"/>
    </source>
</evidence>
<keyword evidence="2" id="KW-0812">Transmembrane</keyword>
<proteinExistence type="predicted"/>
<comment type="subcellular location">
    <subcellularLocation>
        <location evidence="1">Membrane</location>
        <topology evidence="1">Single-pass membrane protein</topology>
    </subcellularLocation>
</comment>
<keyword evidence="3" id="KW-1133">Transmembrane helix</keyword>
<keyword evidence="4" id="KW-0472">Membrane</keyword>
<comment type="caution">
    <text evidence="7">The sequence shown here is derived from an EMBL/GenBank/DDBJ whole genome shotgun (WGS) entry which is preliminary data.</text>
</comment>
<dbReference type="Gene3D" id="3.30.1150.10">
    <property type="match status" value="1"/>
</dbReference>
<dbReference type="Proteomes" id="UP001501352">
    <property type="component" value="Unassembled WGS sequence"/>
</dbReference>
<evidence type="ECO:0000256" key="1">
    <source>
        <dbReference type="ARBA" id="ARBA00004167"/>
    </source>
</evidence>
<dbReference type="PROSITE" id="PS52015">
    <property type="entry name" value="TONB_CTD"/>
    <property type="match status" value="1"/>
</dbReference>
<reference evidence="8" key="1">
    <citation type="journal article" date="2019" name="Int. J. Syst. Evol. Microbiol.">
        <title>The Global Catalogue of Microorganisms (GCM) 10K type strain sequencing project: providing services to taxonomists for standard genome sequencing and annotation.</title>
        <authorList>
            <consortium name="The Broad Institute Genomics Platform"/>
            <consortium name="The Broad Institute Genome Sequencing Center for Infectious Disease"/>
            <person name="Wu L."/>
            <person name="Ma J."/>
        </authorList>
    </citation>
    <scope>NUCLEOTIDE SEQUENCE [LARGE SCALE GENOMIC DNA]</scope>
    <source>
        <strain evidence="8">JCM 12928</strain>
    </source>
</reference>
<keyword evidence="8" id="KW-1185">Reference proteome</keyword>
<evidence type="ECO:0000256" key="4">
    <source>
        <dbReference type="ARBA" id="ARBA00023136"/>
    </source>
</evidence>
<organism evidence="7 8">
    <name type="scientific">Brevundimonas kwangchunensis</name>
    <dbReference type="NCBI Taxonomy" id="322163"/>
    <lineage>
        <taxon>Bacteria</taxon>
        <taxon>Pseudomonadati</taxon>
        <taxon>Pseudomonadota</taxon>
        <taxon>Alphaproteobacteria</taxon>
        <taxon>Caulobacterales</taxon>
        <taxon>Caulobacteraceae</taxon>
        <taxon>Brevundimonas</taxon>
    </lineage>
</organism>
<dbReference type="InterPro" id="IPR037682">
    <property type="entry name" value="TonB_C"/>
</dbReference>
<dbReference type="SUPFAM" id="SSF74653">
    <property type="entry name" value="TolA/TonB C-terminal domain"/>
    <property type="match status" value="1"/>
</dbReference>
<accession>A0ABP3S3A5</accession>
<evidence type="ECO:0000256" key="2">
    <source>
        <dbReference type="ARBA" id="ARBA00022692"/>
    </source>
</evidence>
<protein>
    <recommendedName>
        <fullName evidence="6">TonB C-terminal domain-containing protein</fullName>
    </recommendedName>
</protein>